<organism evidence="2 3">
    <name type="scientific">Pristionchus entomophagus</name>
    <dbReference type="NCBI Taxonomy" id="358040"/>
    <lineage>
        <taxon>Eukaryota</taxon>
        <taxon>Metazoa</taxon>
        <taxon>Ecdysozoa</taxon>
        <taxon>Nematoda</taxon>
        <taxon>Chromadorea</taxon>
        <taxon>Rhabditida</taxon>
        <taxon>Rhabditina</taxon>
        <taxon>Diplogasteromorpha</taxon>
        <taxon>Diplogasteroidea</taxon>
        <taxon>Neodiplogasteridae</taxon>
        <taxon>Pristionchus</taxon>
    </lineage>
</organism>
<dbReference type="EMBL" id="BTSX01000001">
    <property type="protein sequence ID" value="GMS79259.1"/>
    <property type="molecule type" value="Genomic_DNA"/>
</dbReference>
<keyword evidence="3" id="KW-1185">Reference proteome</keyword>
<feature type="non-terminal residue" evidence="2">
    <location>
        <position position="1"/>
    </location>
</feature>
<sequence>DSRQEARRQELLKPAMQKMYSEEMAAMAREKAKFEREVLEKMSKEQEKLPALPSYSQLQNLKNKPDDLKQAMDRLVDNMKRIGSTDDSAENPQGELTKHLNQMMESMKKDVFLGTVRHEVYGAEENMFEEAAVNYV</sequence>
<protein>
    <recommendedName>
        <fullName evidence="4">Peroxin-19</fullName>
    </recommendedName>
</protein>
<reference evidence="2" key="1">
    <citation type="submission" date="2023-10" db="EMBL/GenBank/DDBJ databases">
        <title>Genome assembly of Pristionchus species.</title>
        <authorList>
            <person name="Yoshida K."/>
            <person name="Sommer R.J."/>
        </authorList>
    </citation>
    <scope>NUCLEOTIDE SEQUENCE</scope>
    <source>
        <strain evidence="2">RS0144</strain>
    </source>
</reference>
<gene>
    <name evidence="2" type="ORF">PENTCL1PPCAC_1434</name>
</gene>
<comment type="caution">
    <text evidence="2">The sequence shown here is derived from an EMBL/GenBank/DDBJ whole genome shotgun (WGS) entry which is preliminary data.</text>
</comment>
<proteinExistence type="predicted"/>
<evidence type="ECO:0000313" key="3">
    <source>
        <dbReference type="Proteomes" id="UP001432027"/>
    </source>
</evidence>
<keyword evidence="1" id="KW-0175">Coiled coil</keyword>
<evidence type="ECO:0000313" key="2">
    <source>
        <dbReference type="EMBL" id="GMS79259.1"/>
    </source>
</evidence>
<accession>A0AAV5SD24</accession>
<evidence type="ECO:0000256" key="1">
    <source>
        <dbReference type="SAM" id="Coils"/>
    </source>
</evidence>
<evidence type="ECO:0008006" key="4">
    <source>
        <dbReference type="Google" id="ProtNLM"/>
    </source>
</evidence>
<dbReference type="AlphaFoldDB" id="A0AAV5SD24"/>
<dbReference type="Proteomes" id="UP001432027">
    <property type="component" value="Unassembled WGS sequence"/>
</dbReference>
<feature type="non-terminal residue" evidence="2">
    <location>
        <position position="136"/>
    </location>
</feature>
<name>A0AAV5SD24_9BILA</name>
<feature type="coiled-coil region" evidence="1">
    <location>
        <begin position="17"/>
        <end position="78"/>
    </location>
</feature>